<dbReference type="AlphaFoldDB" id="A0A813EGA6"/>
<dbReference type="Proteomes" id="UP000654075">
    <property type="component" value="Unassembled WGS sequence"/>
</dbReference>
<comment type="caution">
    <text evidence="3">The sequence shown here is derived from an EMBL/GenBank/DDBJ whole genome shotgun (WGS) entry which is preliminary data.</text>
</comment>
<sequence>VRGQQWAQALGLAGALADRGVVSDVFTLNTAISAYARAFRWPSALLLFSSDSGFGSAIPDLVSYNSALSACERGRCWREALQLLLEARLRKLELDVVSFSSAVSACSKGLQWQQALALLQEARAVSAASVITYNSAISGCASAGQWPEALALLRDCVAERHSLDVVSFSAAITSCQGRPGEASPSAGVETRW</sequence>
<proteinExistence type="predicted"/>
<feature type="non-terminal residue" evidence="3">
    <location>
        <position position="192"/>
    </location>
</feature>
<dbReference type="InterPro" id="IPR011990">
    <property type="entry name" value="TPR-like_helical_dom_sf"/>
</dbReference>
<reference evidence="3" key="1">
    <citation type="submission" date="2021-02" db="EMBL/GenBank/DDBJ databases">
        <authorList>
            <person name="Dougan E. K."/>
            <person name="Rhodes N."/>
            <person name="Thang M."/>
            <person name="Chan C."/>
        </authorList>
    </citation>
    <scope>NUCLEOTIDE SEQUENCE</scope>
</reference>
<evidence type="ECO:0000313" key="4">
    <source>
        <dbReference type="Proteomes" id="UP000654075"/>
    </source>
</evidence>
<dbReference type="EMBL" id="CAJNNV010011297">
    <property type="protein sequence ID" value="CAE8599600.1"/>
    <property type="molecule type" value="Genomic_DNA"/>
</dbReference>
<name>A0A813EGA6_POLGL</name>
<evidence type="ECO:0000313" key="3">
    <source>
        <dbReference type="EMBL" id="CAE8599600.1"/>
    </source>
</evidence>
<feature type="non-terminal residue" evidence="3">
    <location>
        <position position="1"/>
    </location>
</feature>
<keyword evidence="4" id="KW-1185">Reference proteome</keyword>
<feature type="repeat" description="PPR" evidence="2">
    <location>
        <begin position="129"/>
        <end position="163"/>
    </location>
</feature>
<evidence type="ECO:0000256" key="1">
    <source>
        <dbReference type="ARBA" id="ARBA00022737"/>
    </source>
</evidence>
<evidence type="ECO:0000256" key="2">
    <source>
        <dbReference type="PROSITE-ProRule" id="PRU00708"/>
    </source>
</evidence>
<evidence type="ECO:0008006" key="5">
    <source>
        <dbReference type="Google" id="ProtNLM"/>
    </source>
</evidence>
<dbReference type="NCBIfam" id="TIGR00756">
    <property type="entry name" value="PPR"/>
    <property type="match status" value="2"/>
</dbReference>
<dbReference type="PROSITE" id="PS51375">
    <property type="entry name" value="PPR"/>
    <property type="match status" value="2"/>
</dbReference>
<gene>
    <name evidence="3" type="ORF">PGLA1383_LOCUS17946</name>
</gene>
<dbReference type="Pfam" id="PF01535">
    <property type="entry name" value="PPR"/>
    <property type="match status" value="3"/>
</dbReference>
<protein>
    <recommendedName>
        <fullName evidence="5">Pentatricopeptide repeat-containing protein, chloroplastic</fullName>
    </recommendedName>
</protein>
<dbReference type="PANTHER" id="PTHR47447:SF17">
    <property type="entry name" value="OS12G0638900 PROTEIN"/>
    <property type="match status" value="1"/>
</dbReference>
<accession>A0A813EGA6</accession>
<dbReference type="InterPro" id="IPR002885">
    <property type="entry name" value="PPR_rpt"/>
</dbReference>
<dbReference type="PANTHER" id="PTHR47447">
    <property type="entry name" value="OS03G0856100 PROTEIN"/>
    <property type="match status" value="1"/>
</dbReference>
<keyword evidence="1" id="KW-0677">Repeat</keyword>
<dbReference type="Gene3D" id="1.25.40.10">
    <property type="entry name" value="Tetratricopeptide repeat domain"/>
    <property type="match status" value="2"/>
</dbReference>
<feature type="repeat" description="PPR" evidence="2">
    <location>
        <begin position="60"/>
        <end position="94"/>
    </location>
</feature>
<organism evidence="3 4">
    <name type="scientific">Polarella glacialis</name>
    <name type="common">Dinoflagellate</name>
    <dbReference type="NCBI Taxonomy" id="89957"/>
    <lineage>
        <taxon>Eukaryota</taxon>
        <taxon>Sar</taxon>
        <taxon>Alveolata</taxon>
        <taxon>Dinophyceae</taxon>
        <taxon>Suessiales</taxon>
        <taxon>Suessiaceae</taxon>
        <taxon>Polarella</taxon>
    </lineage>
</organism>